<reference evidence="1" key="2">
    <citation type="journal article" date="2023" name="PLoS ONE">
        <title>Philodulcilactobacillus myokoensis gen. nov., sp. nov., a fructophilic, acidophilic, and agar-phobic lactic acid bacterium isolated from fermented vegetable extracts.</title>
        <authorList>
            <person name="Kouya T."/>
            <person name="Ishiyama Y."/>
            <person name="Ohashi S."/>
            <person name="Kumakubo R."/>
            <person name="Yamazaki T."/>
            <person name="Otaki T."/>
        </authorList>
    </citation>
    <scope>NUCLEOTIDE SEQUENCE</scope>
    <source>
        <strain evidence="1">WR16-4</strain>
    </source>
</reference>
<proteinExistence type="predicted"/>
<comment type="caution">
    <text evidence="1">The sequence shown here is derived from an EMBL/GenBank/DDBJ whole genome shotgun (WGS) entry which is preliminary data.</text>
</comment>
<reference evidence="1" key="1">
    <citation type="submission" date="2022-07" db="EMBL/GenBank/DDBJ databases">
        <authorList>
            <person name="Kouya T."/>
            <person name="Ishiyama Y."/>
        </authorList>
    </citation>
    <scope>NUCLEOTIDE SEQUENCE</scope>
    <source>
        <strain evidence="1">WR16-4</strain>
    </source>
</reference>
<dbReference type="RefSeq" id="WP_286135853.1">
    <property type="nucleotide sequence ID" value="NZ_BRPL01000002.1"/>
</dbReference>
<evidence type="ECO:0000313" key="1">
    <source>
        <dbReference type="EMBL" id="GLB46393.1"/>
    </source>
</evidence>
<protein>
    <submittedName>
        <fullName evidence="1">Uncharacterized protein</fullName>
    </submittedName>
</protein>
<organism evidence="1 2">
    <name type="scientific">Philodulcilactobacillus myokoensis</name>
    <dbReference type="NCBI Taxonomy" id="2929573"/>
    <lineage>
        <taxon>Bacteria</taxon>
        <taxon>Bacillati</taxon>
        <taxon>Bacillota</taxon>
        <taxon>Bacilli</taxon>
        <taxon>Lactobacillales</taxon>
        <taxon>Lactobacillaceae</taxon>
        <taxon>Philodulcilactobacillus</taxon>
    </lineage>
</organism>
<sequence length="41" mass="4849">MANLVMLVIFVALVYMFVRRIDLARKGHTPNIDNVLRRNMF</sequence>
<dbReference type="AlphaFoldDB" id="A0A9W6B0Z4"/>
<gene>
    <name evidence="1" type="ORF">WR164_03720</name>
</gene>
<keyword evidence="2" id="KW-1185">Reference proteome</keyword>
<dbReference type="Proteomes" id="UP001144204">
    <property type="component" value="Unassembled WGS sequence"/>
</dbReference>
<accession>A0A9W6B0Z4</accession>
<name>A0A9W6B0Z4_9LACO</name>
<dbReference type="EMBL" id="BRPL01000002">
    <property type="protein sequence ID" value="GLB46393.1"/>
    <property type="molecule type" value="Genomic_DNA"/>
</dbReference>
<evidence type="ECO:0000313" key="2">
    <source>
        <dbReference type="Proteomes" id="UP001144204"/>
    </source>
</evidence>